<organism evidence="1 2">
    <name type="scientific">Pleuronectes platessa</name>
    <name type="common">European plaice</name>
    <dbReference type="NCBI Taxonomy" id="8262"/>
    <lineage>
        <taxon>Eukaryota</taxon>
        <taxon>Metazoa</taxon>
        <taxon>Chordata</taxon>
        <taxon>Craniata</taxon>
        <taxon>Vertebrata</taxon>
        <taxon>Euteleostomi</taxon>
        <taxon>Actinopterygii</taxon>
        <taxon>Neopterygii</taxon>
        <taxon>Teleostei</taxon>
        <taxon>Neoteleostei</taxon>
        <taxon>Acanthomorphata</taxon>
        <taxon>Carangaria</taxon>
        <taxon>Pleuronectiformes</taxon>
        <taxon>Pleuronectoidei</taxon>
        <taxon>Pleuronectidae</taxon>
        <taxon>Pleuronectes</taxon>
    </lineage>
</organism>
<evidence type="ECO:0000313" key="2">
    <source>
        <dbReference type="Proteomes" id="UP001153269"/>
    </source>
</evidence>
<sequence length="165" mass="18170">MQPSSKHIFHLDTASVRRRHKTAAPPIRIHSTQNGSSTTPWTFLKLIFQQTAGTGVPVHRHVGCVRGKDLCSSPKALILLLLFAAAISFCLSPASRTTRISFSSAFLPHSLCRLRVAHTHAAGEVRGEVVYVRVMDENVVRQTQMQKAGGGVCSERLTLRWLAEC</sequence>
<accession>A0A9N7YB26</accession>
<gene>
    <name evidence="1" type="ORF">PLEPLA_LOCUS7064</name>
</gene>
<comment type="caution">
    <text evidence="1">The sequence shown here is derived from an EMBL/GenBank/DDBJ whole genome shotgun (WGS) entry which is preliminary data.</text>
</comment>
<name>A0A9N7YB26_PLEPL</name>
<proteinExistence type="predicted"/>
<dbReference type="Proteomes" id="UP001153269">
    <property type="component" value="Unassembled WGS sequence"/>
</dbReference>
<keyword evidence="2" id="KW-1185">Reference proteome</keyword>
<protein>
    <submittedName>
        <fullName evidence="1">Uncharacterized protein</fullName>
    </submittedName>
</protein>
<reference evidence="1" key="1">
    <citation type="submission" date="2020-03" db="EMBL/GenBank/DDBJ databases">
        <authorList>
            <person name="Weist P."/>
        </authorList>
    </citation>
    <scope>NUCLEOTIDE SEQUENCE</scope>
</reference>
<dbReference type="EMBL" id="CADEAL010000375">
    <property type="protein sequence ID" value="CAB1419236.1"/>
    <property type="molecule type" value="Genomic_DNA"/>
</dbReference>
<dbReference type="AlphaFoldDB" id="A0A9N7YB26"/>
<evidence type="ECO:0000313" key="1">
    <source>
        <dbReference type="EMBL" id="CAB1419236.1"/>
    </source>
</evidence>